<keyword evidence="4" id="KW-1185">Reference proteome</keyword>
<feature type="compositionally biased region" description="Low complexity" evidence="1">
    <location>
        <begin position="1"/>
        <end position="13"/>
    </location>
</feature>
<feature type="region of interest" description="Disordered" evidence="1">
    <location>
        <begin position="497"/>
        <end position="555"/>
    </location>
</feature>
<proteinExistence type="predicted"/>
<sequence length="628" mass="68937">MASQQASGSASFSLFPNSNSSTPRPGQNTRRSESRERRAFSPQLQDRRPSTPHAVASPRPDAGLSSSSSPPPIAISSPPQNGRQTPLEFDPPRRDAAAAAGPAPQDGGQSSTTPDEQQSDVLGVGYSRVRVQQPRLTIEVPGRSETAFSQAQTLVAGNAGYSRSSIAKVPFPDGTYGQPQQPMPSMFPTYNPELPLQQQNYAPAQMSPSRVPRAVISRQSYFEDPESSQDRANVRNPAQTIASRPHNPPVIPKTCTTDQLRDLWKVSNGWKASSLEGRVFCLRLTQQKDAPVYTLSSASQPFYSLRLDPTSASAYVSLSRHDPSKPFKAPKPPSRSPTNSSRNSGNKYWHEALSTTLEEEARKHQPNDGLVALLMPSSATRMAIERAEDAVSVAAAERECARLVWDDDSASHFLVHPALATPFCITIEHSPAWSRVEYTLEHHESPQHLAKLTRDGTGGGWLEIDTSIASKIEAFYIVDVAVTALLLVAATDDRRSPSAATETFEAPPVPEPARQSRSLSSALSRHLDDEDGKKTKKNKKDKKDKKDKKGSRMEQFEIDIESQDGSLGKNKKKADDKLPFIIRVVVKLVKGLFNFFIWLLTLVFGCFRGCSWCFTDAWGQNTNITMTT</sequence>
<gene>
    <name evidence="3" type="ORF">PT974_05833</name>
</gene>
<evidence type="ECO:0000256" key="2">
    <source>
        <dbReference type="SAM" id="Phobius"/>
    </source>
</evidence>
<feature type="compositionally biased region" description="Polar residues" evidence="1">
    <location>
        <begin position="14"/>
        <end position="29"/>
    </location>
</feature>
<evidence type="ECO:0000313" key="4">
    <source>
        <dbReference type="Proteomes" id="UP001338125"/>
    </source>
</evidence>
<reference evidence="3 4" key="1">
    <citation type="submission" date="2024-01" db="EMBL/GenBank/DDBJ databases">
        <title>Complete genome of Cladobotryum mycophilum ATHUM6906.</title>
        <authorList>
            <person name="Christinaki A.C."/>
            <person name="Myridakis A.I."/>
            <person name="Kouvelis V.N."/>
        </authorList>
    </citation>
    <scope>NUCLEOTIDE SEQUENCE [LARGE SCALE GENOMIC DNA]</scope>
    <source>
        <strain evidence="3 4">ATHUM6906</strain>
    </source>
</reference>
<keyword evidence="2" id="KW-0472">Membrane</keyword>
<feature type="compositionally biased region" description="Low complexity" evidence="1">
    <location>
        <begin position="97"/>
        <end position="109"/>
    </location>
</feature>
<keyword evidence="2" id="KW-1133">Transmembrane helix</keyword>
<accession>A0ABR0SJV8</accession>
<feature type="region of interest" description="Disordered" evidence="1">
    <location>
        <begin position="1"/>
        <end position="129"/>
    </location>
</feature>
<feature type="transmembrane region" description="Helical" evidence="2">
    <location>
        <begin position="580"/>
        <end position="604"/>
    </location>
</feature>
<dbReference type="EMBL" id="JAVFKD010000012">
    <property type="protein sequence ID" value="KAK5992429.1"/>
    <property type="molecule type" value="Genomic_DNA"/>
</dbReference>
<comment type="caution">
    <text evidence="3">The sequence shown here is derived from an EMBL/GenBank/DDBJ whole genome shotgun (WGS) entry which is preliminary data.</text>
</comment>
<evidence type="ECO:0008006" key="5">
    <source>
        <dbReference type="Google" id="ProtNLM"/>
    </source>
</evidence>
<feature type="region of interest" description="Disordered" evidence="1">
    <location>
        <begin position="317"/>
        <end position="347"/>
    </location>
</feature>
<evidence type="ECO:0000313" key="3">
    <source>
        <dbReference type="EMBL" id="KAK5992429.1"/>
    </source>
</evidence>
<feature type="compositionally biased region" description="Low complexity" evidence="1">
    <location>
        <begin position="513"/>
        <end position="524"/>
    </location>
</feature>
<feature type="compositionally biased region" description="Polar residues" evidence="1">
    <location>
        <begin position="110"/>
        <end position="120"/>
    </location>
</feature>
<evidence type="ECO:0000256" key="1">
    <source>
        <dbReference type="SAM" id="MobiDB-lite"/>
    </source>
</evidence>
<keyword evidence="2" id="KW-0812">Transmembrane</keyword>
<protein>
    <recommendedName>
        <fullName evidence="5">Acetylserotonin methytransferase-like protein</fullName>
    </recommendedName>
</protein>
<feature type="compositionally biased region" description="Basic residues" evidence="1">
    <location>
        <begin position="534"/>
        <end position="549"/>
    </location>
</feature>
<organism evidence="3 4">
    <name type="scientific">Cladobotryum mycophilum</name>
    <dbReference type="NCBI Taxonomy" id="491253"/>
    <lineage>
        <taxon>Eukaryota</taxon>
        <taxon>Fungi</taxon>
        <taxon>Dikarya</taxon>
        <taxon>Ascomycota</taxon>
        <taxon>Pezizomycotina</taxon>
        <taxon>Sordariomycetes</taxon>
        <taxon>Hypocreomycetidae</taxon>
        <taxon>Hypocreales</taxon>
        <taxon>Hypocreaceae</taxon>
        <taxon>Cladobotryum</taxon>
    </lineage>
</organism>
<feature type="compositionally biased region" description="Basic and acidic residues" evidence="1">
    <location>
        <begin position="30"/>
        <end position="49"/>
    </location>
</feature>
<name>A0ABR0SJV8_9HYPO</name>
<dbReference type="Proteomes" id="UP001338125">
    <property type="component" value="Unassembled WGS sequence"/>
</dbReference>